<evidence type="ECO:0000313" key="3">
    <source>
        <dbReference type="EMBL" id="GMI23655.1"/>
    </source>
</evidence>
<sequence>RLLASNVELLSPLLSSSLEDESFVSLHLRYRRRPKRNVPREELFEILGRTVSLKKGLFMQFTLRRGASDAVTNVPLPLPEPLDSLLLTFDGRPPRSIKLSTTLNDYAIVNAAVSSSPPRTTTAPPLTHDHAKSRLLDPAEPWLRELGVCDASGRVLAKRAAKWKQINRFLEVLRPRLEGLRGAEVKVVDMGCGRGYLTFGLHRLLSSSASVTTVGIDHRADVVAAANAVAQAFPGEFSGLAFEEGKIGKVGGGGAKGGGGATVVMALHACDTATDDAINYGIEQDADVIVLSPCCHQELRKFLDATAEGVGGHPYSALLRRGIYRERLTEIVTDSLRVLALEERGYDCDVVEFVDAAETPRNTLILGVKRRRGRGGGGAGGSEGGPEGGEGAREKAKRQEILDLATLHGVKKWRLATLLGVDLGGGRATSTRELPPL</sequence>
<evidence type="ECO:0000256" key="1">
    <source>
        <dbReference type="SAM" id="MobiDB-lite"/>
    </source>
</evidence>
<evidence type="ECO:0000313" key="4">
    <source>
        <dbReference type="Proteomes" id="UP001165060"/>
    </source>
</evidence>
<feature type="non-terminal residue" evidence="3">
    <location>
        <position position="1"/>
    </location>
</feature>
<accession>A0ABQ6MCH1</accession>
<evidence type="ECO:0000259" key="2">
    <source>
        <dbReference type="Pfam" id="PF13679"/>
    </source>
</evidence>
<feature type="compositionally biased region" description="Gly residues" evidence="1">
    <location>
        <begin position="375"/>
        <end position="389"/>
    </location>
</feature>
<dbReference type="InterPro" id="IPR025714">
    <property type="entry name" value="Methyltranfer_dom"/>
</dbReference>
<dbReference type="Gene3D" id="3.40.50.150">
    <property type="entry name" value="Vaccinia Virus protein VP39"/>
    <property type="match status" value="1"/>
</dbReference>
<comment type="caution">
    <text evidence="3">The sequence shown here is derived from an EMBL/GenBank/DDBJ whole genome shotgun (WGS) entry which is preliminary data.</text>
</comment>
<proteinExistence type="predicted"/>
<feature type="region of interest" description="Disordered" evidence="1">
    <location>
        <begin position="370"/>
        <end position="396"/>
    </location>
</feature>
<dbReference type="EMBL" id="BRYB01003975">
    <property type="protein sequence ID" value="GMI23655.1"/>
    <property type="molecule type" value="Genomic_DNA"/>
</dbReference>
<gene>
    <name evidence="3" type="ORF">TeGR_g8142</name>
</gene>
<protein>
    <recommendedName>
        <fullName evidence="2">Methyltransferase domain-containing protein</fullName>
    </recommendedName>
</protein>
<keyword evidence="4" id="KW-1185">Reference proteome</keyword>
<reference evidence="3 4" key="1">
    <citation type="journal article" date="2023" name="Commun. Biol.">
        <title>Genome analysis of Parmales, the sister group of diatoms, reveals the evolutionary specialization of diatoms from phago-mixotrophs to photoautotrophs.</title>
        <authorList>
            <person name="Ban H."/>
            <person name="Sato S."/>
            <person name="Yoshikawa S."/>
            <person name="Yamada K."/>
            <person name="Nakamura Y."/>
            <person name="Ichinomiya M."/>
            <person name="Sato N."/>
            <person name="Blanc-Mathieu R."/>
            <person name="Endo H."/>
            <person name="Kuwata A."/>
            <person name="Ogata H."/>
        </authorList>
    </citation>
    <scope>NUCLEOTIDE SEQUENCE [LARGE SCALE GENOMIC DNA]</scope>
</reference>
<dbReference type="SUPFAM" id="SSF53335">
    <property type="entry name" value="S-adenosyl-L-methionine-dependent methyltransferases"/>
    <property type="match status" value="1"/>
</dbReference>
<dbReference type="PANTHER" id="PTHR13369">
    <property type="match status" value="1"/>
</dbReference>
<dbReference type="Proteomes" id="UP001165060">
    <property type="component" value="Unassembled WGS sequence"/>
</dbReference>
<feature type="domain" description="Methyltransferase" evidence="2">
    <location>
        <begin position="162"/>
        <end position="301"/>
    </location>
</feature>
<organism evidence="3 4">
    <name type="scientific">Tetraparma gracilis</name>
    <dbReference type="NCBI Taxonomy" id="2962635"/>
    <lineage>
        <taxon>Eukaryota</taxon>
        <taxon>Sar</taxon>
        <taxon>Stramenopiles</taxon>
        <taxon>Ochrophyta</taxon>
        <taxon>Bolidophyceae</taxon>
        <taxon>Parmales</taxon>
        <taxon>Triparmaceae</taxon>
        <taxon>Tetraparma</taxon>
    </lineage>
</organism>
<name>A0ABQ6MCH1_9STRA</name>
<dbReference type="PANTHER" id="PTHR13369:SF3">
    <property type="entry name" value="METHYLTRANSFERASE DOMAIN-CONTAINING PROTEIN"/>
    <property type="match status" value="1"/>
</dbReference>
<dbReference type="Pfam" id="PF13679">
    <property type="entry name" value="Methyltransf_32"/>
    <property type="match status" value="1"/>
</dbReference>
<dbReference type="InterPro" id="IPR029063">
    <property type="entry name" value="SAM-dependent_MTases_sf"/>
</dbReference>